<dbReference type="SUPFAM" id="SSF55608">
    <property type="entry name" value="Homing endonucleases"/>
    <property type="match status" value="2"/>
</dbReference>
<dbReference type="EMBL" id="LR797252">
    <property type="protein sequence ID" value="CAB4196888.1"/>
    <property type="molecule type" value="Genomic_DNA"/>
</dbReference>
<dbReference type="InterPro" id="IPR027434">
    <property type="entry name" value="Homing_endonucl"/>
</dbReference>
<organism evidence="1">
    <name type="scientific">uncultured Caudovirales phage</name>
    <dbReference type="NCBI Taxonomy" id="2100421"/>
    <lineage>
        <taxon>Viruses</taxon>
        <taxon>Duplodnaviria</taxon>
        <taxon>Heunggongvirae</taxon>
        <taxon>Uroviricota</taxon>
        <taxon>Caudoviricetes</taxon>
        <taxon>Peduoviridae</taxon>
        <taxon>Maltschvirus</taxon>
        <taxon>Maltschvirus maltsch</taxon>
    </lineage>
</organism>
<accession>A0A6J5RTH8</accession>
<evidence type="ECO:0000313" key="1">
    <source>
        <dbReference type="EMBL" id="CAB4196888.1"/>
    </source>
</evidence>
<gene>
    <name evidence="1" type="ORF">UFOVP1290_408</name>
</gene>
<protein>
    <recommendedName>
        <fullName evidence="2">Homing endonuclease LAGLIDADG domain-containing protein</fullName>
    </recommendedName>
</protein>
<sequence length="269" mass="31213">MRNKQQLHELELAIIVKYNDGFSIREISSLLKADRKLIKKYLVRNNVVFRTLSESNRIYSFDEHIFQNINSHEKAYWLGFIAADGNIFKNKLKIGLSSKDSTHLEKFKSFMKSSHPINFYFPKIKNKMYKSCEISMCSDKTTNDLFALNITSNKSKTLQPPLIDEKYYNSYILGLIDGDGCFSFDKKGQAHLNIIGSLAICKFVMDILMKNSGISETKILEEKRSPGTYYCYFGGNNKINNIVNFIYRDSSVFLERKRIIVERFLHANI</sequence>
<name>A0A6J5RTH8_9CAUD</name>
<reference evidence="1" key="1">
    <citation type="submission" date="2020-05" db="EMBL/GenBank/DDBJ databases">
        <authorList>
            <person name="Chiriac C."/>
            <person name="Salcher M."/>
            <person name="Ghai R."/>
            <person name="Kavagutti S V."/>
        </authorList>
    </citation>
    <scope>NUCLEOTIDE SEQUENCE</scope>
</reference>
<evidence type="ECO:0008006" key="2">
    <source>
        <dbReference type="Google" id="ProtNLM"/>
    </source>
</evidence>
<dbReference type="Gene3D" id="3.10.28.10">
    <property type="entry name" value="Homing endonucleases"/>
    <property type="match status" value="1"/>
</dbReference>
<proteinExistence type="predicted"/>